<accession>A0AAP0Q238</accession>
<gene>
    <name evidence="1" type="ORF">Syun_007122</name>
</gene>
<evidence type="ECO:0000313" key="2">
    <source>
        <dbReference type="Proteomes" id="UP001420932"/>
    </source>
</evidence>
<dbReference type="AlphaFoldDB" id="A0AAP0Q238"/>
<reference evidence="1 2" key="1">
    <citation type="submission" date="2024-01" db="EMBL/GenBank/DDBJ databases">
        <title>Genome assemblies of Stephania.</title>
        <authorList>
            <person name="Yang L."/>
        </authorList>
    </citation>
    <scope>NUCLEOTIDE SEQUENCE [LARGE SCALE GENOMIC DNA]</scope>
    <source>
        <strain evidence="1">YNDBR</strain>
        <tissue evidence="1">Leaf</tissue>
    </source>
</reference>
<protein>
    <submittedName>
        <fullName evidence="1">Uncharacterized protein</fullName>
    </submittedName>
</protein>
<dbReference type="Proteomes" id="UP001420932">
    <property type="component" value="Unassembled WGS sequence"/>
</dbReference>
<organism evidence="1 2">
    <name type="scientific">Stephania yunnanensis</name>
    <dbReference type="NCBI Taxonomy" id="152371"/>
    <lineage>
        <taxon>Eukaryota</taxon>
        <taxon>Viridiplantae</taxon>
        <taxon>Streptophyta</taxon>
        <taxon>Embryophyta</taxon>
        <taxon>Tracheophyta</taxon>
        <taxon>Spermatophyta</taxon>
        <taxon>Magnoliopsida</taxon>
        <taxon>Ranunculales</taxon>
        <taxon>Menispermaceae</taxon>
        <taxon>Menispermoideae</taxon>
        <taxon>Cissampelideae</taxon>
        <taxon>Stephania</taxon>
    </lineage>
</organism>
<name>A0AAP0Q238_9MAGN</name>
<comment type="caution">
    <text evidence="1">The sequence shown here is derived from an EMBL/GenBank/DDBJ whole genome shotgun (WGS) entry which is preliminary data.</text>
</comment>
<evidence type="ECO:0000313" key="1">
    <source>
        <dbReference type="EMBL" id="KAK9160781.1"/>
    </source>
</evidence>
<dbReference type="EMBL" id="JBBNAF010000003">
    <property type="protein sequence ID" value="KAK9160781.1"/>
    <property type="molecule type" value="Genomic_DNA"/>
</dbReference>
<proteinExistence type="predicted"/>
<keyword evidence="2" id="KW-1185">Reference proteome</keyword>
<sequence length="90" mass="10034">MIQDLIQSDHPFNGAPMALLDFLSPTPPTSARDCCSFLVMSETSSANLRLHFLRECSSNRLALSVDSMVSLQPAANEQARQREDWRLPLS</sequence>